<dbReference type="Proteomes" id="UP000247973">
    <property type="component" value="Unassembled WGS sequence"/>
</dbReference>
<reference evidence="1 2" key="1">
    <citation type="submission" date="2018-03" db="EMBL/GenBank/DDBJ databases">
        <title>Genomic Encyclopedia of Archaeal and Bacterial Type Strains, Phase II (KMG-II): from individual species to whole genera.</title>
        <authorList>
            <person name="Goeker M."/>
        </authorList>
    </citation>
    <scope>NUCLEOTIDE SEQUENCE [LARGE SCALE GENOMIC DNA]</scope>
    <source>
        <strain evidence="1 2">DSM 100214</strain>
    </source>
</reference>
<sequence>MIAFVAAATLSFAACNTKTEGAQGTEVDSTKVEAPVVEEVVVADTTALGKYEVLVNQALTLSEAKGDAAATAECAKIAQEIADLGKVLEKELATMTPEQAAKFAELGKKYSEAAAKAKK</sequence>
<evidence type="ECO:0000313" key="2">
    <source>
        <dbReference type="Proteomes" id="UP000247973"/>
    </source>
</evidence>
<dbReference type="EMBL" id="QICL01000001">
    <property type="protein sequence ID" value="PXV69194.1"/>
    <property type="molecule type" value="Genomic_DNA"/>
</dbReference>
<organism evidence="1 2">
    <name type="scientific">Dysgonomonas alginatilytica</name>
    <dbReference type="NCBI Taxonomy" id="1605892"/>
    <lineage>
        <taxon>Bacteria</taxon>
        <taxon>Pseudomonadati</taxon>
        <taxon>Bacteroidota</taxon>
        <taxon>Bacteroidia</taxon>
        <taxon>Bacteroidales</taxon>
        <taxon>Dysgonomonadaceae</taxon>
        <taxon>Dysgonomonas</taxon>
    </lineage>
</organism>
<name>A0A2V3PWM8_9BACT</name>
<evidence type="ECO:0000313" key="1">
    <source>
        <dbReference type="EMBL" id="PXV69194.1"/>
    </source>
</evidence>
<keyword evidence="2" id="KW-1185">Reference proteome</keyword>
<protein>
    <submittedName>
        <fullName evidence="1">Uncharacterized protein</fullName>
    </submittedName>
</protein>
<proteinExistence type="predicted"/>
<accession>A0A2V3PWM8</accession>
<dbReference type="AlphaFoldDB" id="A0A2V3PWM8"/>
<gene>
    <name evidence="1" type="ORF">CLV62_101463</name>
</gene>
<comment type="caution">
    <text evidence="1">The sequence shown here is derived from an EMBL/GenBank/DDBJ whole genome shotgun (WGS) entry which is preliminary data.</text>
</comment>